<reference evidence="10 11" key="1">
    <citation type="journal article" date="2015" name="Int. J. Syst. Evol. Microbiol.">
        <title>Halomonas salicampi sp. nov., a halotolerant and alkalitolerant bacterium isolated from a saltern soil.</title>
        <authorList>
            <person name="Lee J.C."/>
            <person name="Kim Y.S."/>
            <person name="Yun B.S."/>
            <person name="Whang K.S."/>
        </authorList>
    </citation>
    <scope>NUCLEOTIDE SEQUENCE [LARGE SCALE GENOMIC DNA]</scope>
    <source>
        <strain evidence="10 11">BH103</strain>
    </source>
</reference>
<feature type="domain" description="MmeI-like target recognition" evidence="8">
    <location>
        <begin position="744"/>
        <end position="926"/>
    </location>
</feature>
<organism evidence="10 11">
    <name type="scientific">Vreelandella salicampi</name>
    <dbReference type="NCBI Taxonomy" id="1449798"/>
    <lineage>
        <taxon>Bacteria</taxon>
        <taxon>Pseudomonadati</taxon>
        <taxon>Pseudomonadota</taxon>
        <taxon>Gammaproteobacteria</taxon>
        <taxon>Oceanospirillales</taxon>
        <taxon>Halomonadaceae</taxon>
        <taxon>Vreelandella</taxon>
    </lineage>
</organism>
<feature type="region of interest" description="Disordered" evidence="5">
    <location>
        <begin position="1067"/>
        <end position="1091"/>
    </location>
</feature>
<dbReference type="PRINTS" id="PR00507">
    <property type="entry name" value="N12N6MTFRASE"/>
</dbReference>
<dbReference type="Pfam" id="PF20464">
    <property type="entry name" value="MmeI_N"/>
    <property type="match status" value="1"/>
</dbReference>
<dbReference type="InterPro" id="IPR046817">
    <property type="entry name" value="MmeI_N"/>
</dbReference>
<comment type="caution">
    <text evidence="10">The sequence shown here is derived from an EMBL/GenBank/DDBJ whole genome shotgun (WGS) entry which is preliminary data.</text>
</comment>
<evidence type="ECO:0000256" key="2">
    <source>
        <dbReference type="ARBA" id="ARBA00022603"/>
    </source>
</evidence>
<evidence type="ECO:0000256" key="1">
    <source>
        <dbReference type="ARBA" id="ARBA00011900"/>
    </source>
</evidence>
<dbReference type="EMBL" id="JACCDF010000011">
    <property type="protein sequence ID" value="NYS61638.1"/>
    <property type="molecule type" value="Genomic_DNA"/>
</dbReference>
<sequence length="1157" mass="129493">MFDALAAVASPEAVDAFISRWKDSTGTEKANYQLFLSELCALLELPTPDPASKDNSENAYTFERRVDIANPDGSENRGFIDLYKRGAFVLEAKQTGKGLETKGWDKAMQAAYNQADQYVRALPANEGRPPFIVVTDVGRTLALYSEFSRSGGTYVPFPDPRNYRIKLEDLRHPEIQQRLKALWEAPDTLDPSQYAARVTRAVSSKLAALAKTLEADGYEVDRVAHFLKRCLFTMFSEDVELLPKNSFTDFLTRMKETPEHFADAIGSLWESMNSGGFSGVLTAKLMRFNGGLFKDIDPIPLNAEQIQLLIDAAKADWRFVEPAIFGTLLERALDPRERHKLGAHYTPRAYVERLVMPTLIEPLRREWATAQVVAEAHNQKGKTDKALESLRTFHHKLCQVRVLDPACGSANFLYVALEHMKRLEGEVLNLIAELSGGQDSLEAEGFTVSPQQFLGMEINPRAAAIAEIVLWIGYLQWHYRINGKLDLPEPILKDFHNIENRDALIEFERREPLLDESGQAVTIWDGISMKKSPATGELIPDETARTTVYRYHNPKRAEWPEADYIVGNPPFIGASTMRRALGDGYVDAVRQVFKGTVPESADFVMYWWHIAADAVRNGHAQQFGFITTNSLRQTFNRRVLEPHLNDAKKPLSLTFAIPDHPWVDGNDGAAVRIAMTVGRAGEAPGLLQQVIKEDSDESREARSVALSRREGKVFADLTIGADVAGVQPLLANSTIASRGVQLIGSGFIVTPEEANQLGFENDPALEQVIRNYRNGRDLTQTPRGVKVIDLFGLTAEEAKAHYPSVYQWVFERVKPERDQNKRAGYRDNWWIFGEARRDWRRYADGLPRYIATVETAKHRLFTFLDADILPDNKLINIALQKGEEFGLLSSRLHILWSLAAGSRLGVGNDSVYVKTRCFETFPFPELTDEQAAQIGQLAEQIDAHRKRQQAEHSTLTLTGMYNVMEKLRAGETLTKKEQTINQQGLVSTLLDDHDNLDRAVFNAYGWDDLADKLVGLPGATTPLPDKPAAQAETEEELLMRLVALNKQRAAEEAQGKVRWLRPDYQAPEEAAPTQTELQNPTAAAEVPTADKTKAAWPKDLATQVTLLRDMLAASPHSTESLASQFKRKPLKGVNEVLSALAALGQAQQEGEQWRLVR</sequence>
<dbReference type="AlphaFoldDB" id="A0A7Z0LME4"/>
<keyword evidence="2 10" id="KW-0489">Methyltransferase</keyword>
<dbReference type="Proteomes" id="UP000586119">
    <property type="component" value="Unassembled WGS sequence"/>
</dbReference>
<evidence type="ECO:0000259" key="9">
    <source>
        <dbReference type="Pfam" id="PF20473"/>
    </source>
</evidence>
<accession>A0A7Z0LME4</accession>
<dbReference type="InterPro" id="IPR029063">
    <property type="entry name" value="SAM-dependent_MTases_sf"/>
</dbReference>
<feature type="domain" description="MmeI-like N-terminal" evidence="6">
    <location>
        <begin position="13"/>
        <end position="215"/>
    </location>
</feature>
<feature type="compositionally biased region" description="Polar residues" evidence="5">
    <location>
        <begin position="1072"/>
        <end position="1081"/>
    </location>
</feature>
<evidence type="ECO:0000256" key="4">
    <source>
        <dbReference type="ARBA" id="ARBA00047942"/>
    </source>
</evidence>
<dbReference type="EC" id="2.1.1.72" evidence="1"/>
<dbReference type="RefSeq" id="WP_179930963.1">
    <property type="nucleotide sequence ID" value="NZ_JACCDF010000011.1"/>
</dbReference>
<evidence type="ECO:0000313" key="11">
    <source>
        <dbReference type="Proteomes" id="UP000586119"/>
    </source>
</evidence>
<dbReference type="Pfam" id="PF20473">
    <property type="entry name" value="MmeI_Mtase"/>
    <property type="match status" value="1"/>
</dbReference>
<protein>
    <recommendedName>
        <fullName evidence="1">site-specific DNA-methyltransferase (adenine-specific)</fullName>
        <ecNumber evidence="1">2.1.1.72</ecNumber>
    </recommendedName>
</protein>
<comment type="catalytic activity">
    <reaction evidence="4">
        <text>a 2'-deoxyadenosine in DNA + S-adenosyl-L-methionine = an N(6)-methyl-2'-deoxyadenosine in DNA + S-adenosyl-L-homocysteine + H(+)</text>
        <dbReference type="Rhea" id="RHEA:15197"/>
        <dbReference type="Rhea" id="RHEA-COMP:12418"/>
        <dbReference type="Rhea" id="RHEA-COMP:12419"/>
        <dbReference type="ChEBI" id="CHEBI:15378"/>
        <dbReference type="ChEBI" id="CHEBI:57856"/>
        <dbReference type="ChEBI" id="CHEBI:59789"/>
        <dbReference type="ChEBI" id="CHEBI:90615"/>
        <dbReference type="ChEBI" id="CHEBI:90616"/>
        <dbReference type="EC" id="2.1.1.72"/>
    </reaction>
</comment>
<keyword evidence="3 10" id="KW-0808">Transferase</keyword>
<dbReference type="InterPro" id="IPR002052">
    <property type="entry name" value="DNA_methylase_N6_adenine_CS"/>
</dbReference>
<dbReference type="SUPFAM" id="SSF53335">
    <property type="entry name" value="S-adenosyl-L-methionine-dependent methyltransferases"/>
    <property type="match status" value="1"/>
</dbReference>
<dbReference type="Gene3D" id="3.40.50.150">
    <property type="entry name" value="Vaccinia Virus protein VP39"/>
    <property type="match status" value="1"/>
</dbReference>
<gene>
    <name evidence="10" type="ORF">HZS81_12835</name>
</gene>
<evidence type="ECO:0000256" key="5">
    <source>
        <dbReference type="SAM" id="MobiDB-lite"/>
    </source>
</evidence>
<dbReference type="Pfam" id="PF20465">
    <property type="entry name" value="MmeI_hel"/>
    <property type="match status" value="1"/>
</dbReference>
<evidence type="ECO:0000259" key="6">
    <source>
        <dbReference type="Pfam" id="PF20464"/>
    </source>
</evidence>
<evidence type="ECO:0000259" key="8">
    <source>
        <dbReference type="Pfam" id="PF20466"/>
    </source>
</evidence>
<dbReference type="Pfam" id="PF20466">
    <property type="entry name" value="MmeI_TRD"/>
    <property type="match status" value="1"/>
</dbReference>
<proteinExistence type="predicted"/>
<evidence type="ECO:0000259" key="7">
    <source>
        <dbReference type="Pfam" id="PF20465"/>
    </source>
</evidence>
<dbReference type="InterPro" id="IPR046816">
    <property type="entry name" value="MmeI_Mtase"/>
</dbReference>
<dbReference type="PROSITE" id="PS00092">
    <property type="entry name" value="N6_MTASE"/>
    <property type="match status" value="1"/>
</dbReference>
<dbReference type="InterPro" id="IPR046819">
    <property type="entry name" value="MmeI_hel"/>
</dbReference>
<dbReference type="InterPro" id="IPR050953">
    <property type="entry name" value="N4_N6_ade-DNA_methylase"/>
</dbReference>
<dbReference type="GO" id="GO:0009007">
    <property type="term" value="F:site-specific DNA-methyltransferase (adenine-specific) activity"/>
    <property type="evidence" value="ECO:0007669"/>
    <property type="project" value="UniProtKB-EC"/>
</dbReference>
<evidence type="ECO:0000256" key="3">
    <source>
        <dbReference type="ARBA" id="ARBA00022679"/>
    </source>
</evidence>
<dbReference type="GO" id="GO:0032259">
    <property type="term" value="P:methylation"/>
    <property type="evidence" value="ECO:0007669"/>
    <property type="project" value="UniProtKB-KW"/>
</dbReference>
<keyword evidence="11" id="KW-1185">Reference proteome</keyword>
<dbReference type="InterPro" id="IPR046820">
    <property type="entry name" value="MmeI_TRD"/>
</dbReference>
<evidence type="ECO:0000313" key="10">
    <source>
        <dbReference type="EMBL" id="NYS61638.1"/>
    </source>
</evidence>
<feature type="domain" description="MmeI-like helicase spacer" evidence="7">
    <location>
        <begin position="222"/>
        <end position="293"/>
    </location>
</feature>
<dbReference type="GO" id="GO:0003676">
    <property type="term" value="F:nucleic acid binding"/>
    <property type="evidence" value="ECO:0007669"/>
    <property type="project" value="InterPro"/>
</dbReference>
<name>A0A7Z0LME4_9GAMM</name>
<feature type="domain" description="MmeI-like DNA-methyltransferase" evidence="9">
    <location>
        <begin position="386"/>
        <end position="677"/>
    </location>
</feature>
<dbReference type="PANTHER" id="PTHR33841">
    <property type="entry name" value="DNA METHYLTRANSFERASE YEEA-RELATED"/>
    <property type="match status" value="1"/>
</dbReference>
<dbReference type="PANTHER" id="PTHR33841:SF1">
    <property type="entry name" value="DNA METHYLTRANSFERASE A"/>
    <property type="match status" value="1"/>
</dbReference>